<keyword evidence="1" id="KW-0812">Transmembrane</keyword>
<organism evidence="2 3">
    <name type="scientific">Aplosporella prunicola CBS 121167</name>
    <dbReference type="NCBI Taxonomy" id="1176127"/>
    <lineage>
        <taxon>Eukaryota</taxon>
        <taxon>Fungi</taxon>
        <taxon>Dikarya</taxon>
        <taxon>Ascomycota</taxon>
        <taxon>Pezizomycotina</taxon>
        <taxon>Dothideomycetes</taxon>
        <taxon>Dothideomycetes incertae sedis</taxon>
        <taxon>Botryosphaeriales</taxon>
        <taxon>Aplosporellaceae</taxon>
        <taxon>Aplosporella</taxon>
    </lineage>
</organism>
<dbReference type="GeneID" id="54293514"/>
<protein>
    <submittedName>
        <fullName evidence="2">Uncharacterized protein</fullName>
    </submittedName>
</protein>
<evidence type="ECO:0000256" key="1">
    <source>
        <dbReference type="SAM" id="Phobius"/>
    </source>
</evidence>
<keyword evidence="1" id="KW-0472">Membrane</keyword>
<dbReference type="OrthoDB" id="5278907at2759"/>
<dbReference type="AlphaFoldDB" id="A0A6A6BC59"/>
<keyword evidence="3" id="KW-1185">Reference proteome</keyword>
<evidence type="ECO:0000313" key="2">
    <source>
        <dbReference type="EMBL" id="KAF2141178.1"/>
    </source>
</evidence>
<sequence length="74" mass="9065">FPFNIHNNPYKAKRTWPPDFTKLSPKHQFRIERKYRRRTALKWERPKWTKAVKLAQWGAILFVTVYGVLFMDWG</sequence>
<gene>
    <name evidence="2" type="ORF">K452DRAFT_200089</name>
</gene>
<feature type="non-terminal residue" evidence="2">
    <location>
        <position position="1"/>
    </location>
</feature>
<feature type="non-terminal residue" evidence="2">
    <location>
        <position position="74"/>
    </location>
</feature>
<proteinExistence type="predicted"/>
<feature type="transmembrane region" description="Helical" evidence="1">
    <location>
        <begin position="54"/>
        <end position="71"/>
    </location>
</feature>
<name>A0A6A6BC59_9PEZI</name>
<dbReference type="Proteomes" id="UP000799438">
    <property type="component" value="Unassembled WGS sequence"/>
</dbReference>
<accession>A0A6A6BC59</accession>
<keyword evidence="1" id="KW-1133">Transmembrane helix</keyword>
<reference evidence="2" key="1">
    <citation type="journal article" date="2020" name="Stud. Mycol.">
        <title>101 Dothideomycetes genomes: a test case for predicting lifestyles and emergence of pathogens.</title>
        <authorList>
            <person name="Haridas S."/>
            <person name="Albert R."/>
            <person name="Binder M."/>
            <person name="Bloem J."/>
            <person name="Labutti K."/>
            <person name="Salamov A."/>
            <person name="Andreopoulos B."/>
            <person name="Baker S."/>
            <person name="Barry K."/>
            <person name="Bills G."/>
            <person name="Bluhm B."/>
            <person name="Cannon C."/>
            <person name="Castanera R."/>
            <person name="Culley D."/>
            <person name="Daum C."/>
            <person name="Ezra D."/>
            <person name="Gonzalez J."/>
            <person name="Henrissat B."/>
            <person name="Kuo A."/>
            <person name="Liang C."/>
            <person name="Lipzen A."/>
            <person name="Lutzoni F."/>
            <person name="Magnuson J."/>
            <person name="Mondo S."/>
            <person name="Nolan M."/>
            <person name="Ohm R."/>
            <person name="Pangilinan J."/>
            <person name="Park H.-J."/>
            <person name="Ramirez L."/>
            <person name="Alfaro M."/>
            <person name="Sun H."/>
            <person name="Tritt A."/>
            <person name="Yoshinaga Y."/>
            <person name="Zwiers L.-H."/>
            <person name="Turgeon B."/>
            <person name="Goodwin S."/>
            <person name="Spatafora J."/>
            <person name="Crous P."/>
            <person name="Grigoriev I."/>
        </authorList>
    </citation>
    <scope>NUCLEOTIDE SEQUENCE</scope>
    <source>
        <strain evidence="2">CBS 121167</strain>
    </source>
</reference>
<evidence type="ECO:0000313" key="3">
    <source>
        <dbReference type="Proteomes" id="UP000799438"/>
    </source>
</evidence>
<dbReference type="EMBL" id="ML995487">
    <property type="protein sequence ID" value="KAF2141178.1"/>
    <property type="molecule type" value="Genomic_DNA"/>
</dbReference>
<dbReference type="RefSeq" id="XP_033396891.1">
    <property type="nucleotide sequence ID" value="XM_033536018.1"/>
</dbReference>